<sequence length="118" mass="12850">MAKNPGKGNLEQGNSGKQGAKGCSKLSCHRLTCEQTRNLRFLPTSGIDTLRDVKTGKESSSLAFTTTQSESRNSIFASIAKNVVLLLLKAIIILQSPHLNRKNSQRCFLNLNSAVYLA</sequence>
<comment type="caution">
    <text evidence="2">The sequence shown here is derived from an EMBL/GenBank/DDBJ whole genome shotgun (WGS) entry which is preliminary data.</text>
</comment>
<name>A0ABQ7DHM8_BRACR</name>
<evidence type="ECO:0000256" key="1">
    <source>
        <dbReference type="SAM" id="MobiDB-lite"/>
    </source>
</evidence>
<proteinExistence type="predicted"/>
<accession>A0ABQ7DHM8</accession>
<keyword evidence="3" id="KW-1185">Reference proteome</keyword>
<protein>
    <submittedName>
        <fullName evidence="2">Uncharacterized protein</fullName>
    </submittedName>
</protein>
<organism evidence="2 3">
    <name type="scientific">Brassica cretica</name>
    <name type="common">Mustard</name>
    <dbReference type="NCBI Taxonomy" id="69181"/>
    <lineage>
        <taxon>Eukaryota</taxon>
        <taxon>Viridiplantae</taxon>
        <taxon>Streptophyta</taxon>
        <taxon>Embryophyta</taxon>
        <taxon>Tracheophyta</taxon>
        <taxon>Spermatophyta</taxon>
        <taxon>Magnoliopsida</taxon>
        <taxon>eudicotyledons</taxon>
        <taxon>Gunneridae</taxon>
        <taxon>Pentapetalae</taxon>
        <taxon>rosids</taxon>
        <taxon>malvids</taxon>
        <taxon>Brassicales</taxon>
        <taxon>Brassicaceae</taxon>
        <taxon>Brassiceae</taxon>
        <taxon>Brassica</taxon>
    </lineage>
</organism>
<gene>
    <name evidence="2" type="ORF">DY000_02031396</name>
</gene>
<evidence type="ECO:0000313" key="2">
    <source>
        <dbReference type="EMBL" id="KAF3577134.1"/>
    </source>
</evidence>
<feature type="region of interest" description="Disordered" evidence="1">
    <location>
        <begin position="1"/>
        <end position="23"/>
    </location>
</feature>
<dbReference type="Proteomes" id="UP000266723">
    <property type="component" value="Unassembled WGS sequence"/>
</dbReference>
<evidence type="ECO:0000313" key="3">
    <source>
        <dbReference type="Proteomes" id="UP000266723"/>
    </source>
</evidence>
<dbReference type="EMBL" id="QGKV02000649">
    <property type="protein sequence ID" value="KAF3577134.1"/>
    <property type="molecule type" value="Genomic_DNA"/>
</dbReference>
<reference evidence="2 3" key="1">
    <citation type="journal article" date="2020" name="BMC Genomics">
        <title>Intraspecific diversification of the crop wild relative Brassica cretica Lam. using demographic model selection.</title>
        <authorList>
            <person name="Kioukis A."/>
            <person name="Michalopoulou V.A."/>
            <person name="Briers L."/>
            <person name="Pirintsos S."/>
            <person name="Studholme D.J."/>
            <person name="Pavlidis P."/>
            <person name="Sarris P.F."/>
        </authorList>
    </citation>
    <scope>NUCLEOTIDE SEQUENCE [LARGE SCALE GENOMIC DNA]</scope>
    <source>
        <strain evidence="3">cv. PFS-1207/04</strain>
    </source>
</reference>